<protein>
    <submittedName>
        <fullName evidence="2">Uncharacterized protein</fullName>
    </submittedName>
</protein>
<evidence type="ECO:0000256" key="1">
    <source>
        <dbReference type="SAM" id="Phobius"/>
    </source>
</evidence>
<keyword evidence="1" id="KW-0812">Transmembrane</keyword>
<organism evidence="2 3">
    <name type="scientific">Roseiterribacter gracilis</name>
    <dbReference type="NCBI Taxonomy" id="2812848"/>
    <lineage>
        <taxon>Bacteria</taxon>
        <taxon>Pseudomonadati</taxon>
        <taxon>Pseudomonadota</taxon>
        <taxon>Alphaproteobacteria</taxon>
        <taxon>Rhodospirillales</taxon>
        <taxon>Roseiterribacteraceae</taxon>
        <taxon>Roseiterribacter</taxon>
    </lineage>
</organism>
<dbReference type="RefSeq" id="WP_420243569.1">
    <property type="nucleotide sequence ID" value="NZ_BOPV01000001.1"/>
</dbReference>
<dbReference type="SUPFAM" id="SSF103473">
    <property type="entry name" value="MFS general substrate transporter"/>
    <property type="match status" value="1"/>
</dbReference>
<reference evidence="2" key="1">
    <citation type="submission" date="2021-02" db="EMBL/GenBank/DDBJ databases">
        <title>Genome sequence of Rhodospirillales sp. strain TMPK1 isolated from soil.</title>
        <authorList>
            <person name="Nakai R."/>
            <person name="Kusada H."/>
            <person name="Tamaki H."/>
        </authorList>
    </citation>
    <scope>NUCLEOTIDE SEQUENCE</scope>
    <source>
        <strain evidence="2">TMPK1</strain>
    </source>
</reference>
<sequence>MSTATNNIARPRYERWTIIIGLVGLAAAFAPTTVFLLFALLPTIATATLEQNPRRSVTIAVGAINIAGAVPGLLHLWQKGASMDGAIQLLNDPRSWGWAYMGAIVGGLIAAILPRLVAGIMTNKVQRQLHELEQRQKQLAAQWGL</sequence>
<feature type="transmembrane region" description="Helical" evidence="1">
    <location>
        <begin position="57"/>
        <end position="77"/>
    </location>
</feature>
<proteinExistence type="predicted"/>
<dbReference type="Proteomes" id="UP000681075">
    <property type="component" value="Unassembled WGS sequence"/>
</dbReference>
<evidence type="ECO:0000313" key="3">
    <source>
        <dbReference type="Proteomes" id="UP000681075"/>
    </source>
</evidence>
<dbReference type="EMBL" id="BOPV01000001">
    <property type="protein sequence ID" value="GIL40470.1"/>
    <property type="molecule type" value="Genomic_DNA"/>
</dbReference>
<keyword evidence="1" id="KW-0472">Membrane</keyword>
<accession>A0A8S8XH50</accession>
<feature type="transmembrane region" description="Helical" evidence="1">
    <location>
        <begin position="16"/>
        <end position="45"/>
    </location>
</feature>
<keyword evidence="3" id="KW-1185">Reference proteome</keyword>
<dbReference type="InterPro" id="IPR036259">
    <property type="entry name" value="MFS_trans_sf"/>
</dbReference>
<dbReference type="AlphaFoldDB" id="A0A8S8XH50"/>
<feature type="transmembrane region" description="Helical" evidence="1">
    <location>
        <begin position="97"/>
        <end position="118"/>
    </location>
</feature>
<comment type="caution">
    <text evidence="2">The sequence shown here is derived from an EMBL/GenBank/DDBJ whole genome shotgun (WGS) entry which is preliminary data.</text>
</comment>
<evidence type="ECO:0000313" key="2">
    <source>
        <dbReference type="EMBL" id="GIL40470.1"/>
    </source>
</evidence>
<gene>
    <name evidence="2" type="ORF">TMPK1_27070</name>
</gene>
<keyword evidence="1" id="KW-1133">Transmembrane helix</keyword>
<name>A0A8S8XH50_9PROT</name>